<comment type="caution">
    <text evidence="4">The sequence shown here is derived from an EMBL/GenBank/DDBJ whole genome shotgun (WGS) entry which is preliminary data.</text>
</comment>
<evidence type="ECO:0000256" key="1">
    <source>
        <dbReference type="PROSITE-ProRule" id="PRU00042"/>
    </source>
</evidence>
<dbReference type="STRING" id="97359.A0A550C3J1"/>
<dbReference type="InterPro" id="IPR036236">
    <property type="entry name" value="Znf_C2H2_sf"/>
</dbReference>
<dbReference type="PROSITE" id="PS50157">
    <property type="entry name" value="ZINC_FINGER_C2H2_2"/>
    <property type="match status" value="2"/>
</dbReference>
<dbReference type="SUPFAM" id="SSF57667">
    <property type="entry name" value="beta-beta-alpha zinc fingers"/>
    <property type="match status" value="1"/>
</dbReference>
<keyword evidence="1" id="KW-0862">Zinc</keyword>
<feature type="domain" description="C2H2-type" evidence="3">
    <location>
        <begin position="90"/>
        <end position="114"/>
    </location>
</feature>
<evidence type="ECO:0000259" key="3">
    <source>
        <dbReference type="PROSITE" id="PS50157"/>
    </source>
</evidence>
<keyword evidence="5" id="KW-1185">Reference proteome</keyword>
<evidence type="ECO:0000256" key="2">
    <source>
        <dbReference type="SAM" id="MobiDB-lite"/>
    </source>
</evidence>
<accession>A0A550C3J1</accession>
<protein>
    <recommendedName>
        <fullName evidence="3">C2H2-type domain-containing protein</fullName>
    </recommendedName>
</protein>
<gene>
    <name evidence="4" type="ORF">BD626DRAFT_153917</name>
</gene>
<name>A0A550C3J1_9AGAR</name>
<keyword evidence="1" id="KW-0863">Zinc-finger</keyword>
<organism evidence="4 5">
    <name type="scientific">Schizophyllum amplum</name>
    <dbReference type="NCBI Taxonomy" id="97359"/>
    <lineage>
        <taxon>Eukaryota</taxon>
        <taxon>Fungi</taxon>
        <taxon>Dikarya</taxon>
        <taxon>Basidiomycota</taxon>
        <taxon>Agaricomycotina</taxon>
        <taxon>Agaricomycetes</taxon>
        <taxon>Agaricomycetidae</taxon>
        <taxon>Agaricales</taxon>
        <taxon>Schizophyllaceae</taxon>
        <taxon>Schizophyllum</taxon>
    </lineage>
</organism>
<evidence type="ECO:0000313" key="4">
    <source>
        <dbReference type="EMBL" id="TRM59373.1"/>
    </source>
</evidence>
<feature type="domain" description="C2H2-type" evidence="3">
    <location>
        <begin position="59"/>
        <end position="89"/>
    </location>
</feature>
<feature type="compositionally biased region" description="Polar residues" evidence="2">
    <location>
        <begin position="214"/>
        <end position="232"/>
    </location>
</feature>
<sequence>MPATRTKQNDYATESIPTFYGDVCLDCFVTVHTRPEQERHARSHYLDDQPGNVEKKRPFPCPYEGCSWSFAQKNTREIHIAAKHTGEKKHKCPDCFQAFADPSGRAKHRKNHHGWVSPRARKPKYYAPYSMPNVHPKTHVPACTAPEVMTRDMSGSAYDRAASPAPLMSSRVYASRPLPSHPPHRPSHPSRRLLSPRAQATPATATVHTPPSQPSTLPTRSSRPLNRCSTIFGSRRHSTRPSRSTRTR</sequence>
<dbReference type="Proteomes" id="UP000320762">
    <property type="component" value="Unassembled WGS sequence"/>
</dbReference>
<dbReference type="OrthoDB" id="654211at2759"/>
<keyword evidence="1" id="KW-0479">Metal-binding</keyword>
<dbReference type="InterPro" id="IPR013087">
    <property type="entry name" value="Znf_C2H2_type"/>
</dbReference>
<proteinExistence type="predicted"/>
<dbReference type="AlphaFoldDB" id="A0A550C3J1"/>
<feature type="compositionally biased region" description="Basic residues" evidence="2">
    <location>
        <begin position="182"/>
        <end position="191"/>
    </location>
</feature>
<dbReference type="EMBL" id="VDMD01000028">
    <property type="protein sequence ID" value="TRM59373.1"/>
    <property type="molecule type" value="Genomic_DNA"/>
</dbReference>
<dbReference type="SMART" id="SM00355">
    <property type="entry name" value="ZnF_C2H2"/>
    <property type="match status" value="3"/>
</dbReference>
<dbReference type="PROSITE" id="PS00028">
    <property type="entry name" value="ZINC_FINGER_C2H2_1"/>
    <property type="match status" value="2"/>
</dbReference>
<feature type="region of interest" description="Disordered" evidence="2">
    <location>
        <begin position="173"/>
        <end position="248"/>
    </location>
</feature>
<reference evidence="4 5" key="1">
    <citation type="journal article" date="2019" name="New Phytol.">
        <title>Comparative genomics reveals unique wood-decay strategies and fruiting body development in the Schizophyllaceae.</title>
        <authorList>
            <person name="Almasi E."/>
            <person name="Sahu N."/>
            <person name="Krizsan K."/>
            <person name="Balint B."/>
            <person name="Kovacs G.M."/>
            <person name="Kiss B."/>
            <person name="Cseklye J."/>
            <person name="Drula E."/>
            <person name="Henrissat B."/>
            <person name="Nagy I."/>
            <person name="Chovatia M."/>
            <person name="Adam C."/>
            <person name="LaButti K."/>
            <person name="Lipzen A."/>
            <person name="Riley R."/>
            <person name="Grigoriev I.V."/>
            <person name="Nagy L.G."/>
        </authorList>
    </citation>
    <scope>NUCLEOTIDE SEQUENCE [LARGE SCALE GENOMIC DNA]</scope>
    <source>
        <strain evidence="4 5">NL-1724</strain>
    </source>
</reference>
<feature type="compositionally biased region" description="Low complexity" evidence="2">
    <location>
        <begin position="192"/>
        <end position="210"/>
    </location>
</feature>
<evidence type="ECO:0000313" key="5">
    <source>
        <dbReference type="Proteomes" id="UP000320762"/>
    </source>
</evidence>
<dbReference type="GO" id="GO:0008270">
    <property type="term" value="F:zinc ion binding"/>
    <property type="evidence" value="ECO:0007669"/>
    <property type="project" value="UniProtKB-KW"/>
</dbReference>
<dbReference type="Gene3D" id="3.30.160.60">
    <property type="entry name" value="Classic Zinc Finger"/>
    <property type="match status" value="2"/>
</dbReference>
<feature type="compositionally biased region" description="Basic residues" evidence="2">
    <location>
        <begin position="234"/>
        <end position="248"/>
    </location>
</feature>